<evidence type="ECO:0000256" key="1">
    <source>
        <dbReference type="ARBA" id="ARBA00023125"/>
    </source>
</evidence>
<keyword evidence="1 2" id="KW-0238">DNA-binding</keyword>
<keyword evidence="2" id="KW-0233">DNA recombination</keyword>
<proteinExistence type="inferred from homology"/>
<gene>
    <name evidence="2" type="primary">ku</name>
    <name evidence="5" type="ORF">FEZ63_15450</name>
</gene>
<evidence type="ECO:0000313" key="5">
    <source>
        <dbReference type="EMBL" id="KAB0266152.1"/>
    </source>
</evidence>
<dbReference type="SUPFAM" id="SSF100939">
    <property type="entry name" value="SPOC domain-like"/>
    <property type="match status" value="1"/>
</dbReference>
<comment type="subunit">
    <text evidence="2">Homodimer. Interacts with LigD.</text>
</comment>
<dbReference type="InterPro" id="IPR006164">
    <property type="entry name" value="DNA_bd_Ku70/Ku80"/>
</dbReference>
<comment type="similarity">
    <text evidence="2">Belongs to the prokaryotic Ku family.</text>
</comment>
<dbReference type="NCBIfam" id="TIGR02772">
    <property type="entry name" value="Ku_bact"/>
    <property type="match status" value="1"/>
</dbReference>
<dbReference type="RefSeq" id="WP_150946041.1">
    <property type="nucleotide sequence ID" value="NZ_VCMV01000024.1"/>
</dbReference>
<dbReference type="GO" id="GO:0006310">
    <property type="term" value="P:DNA recombination"/>
    <property type="evidence" value="ECO:0007669"/>
    <property type="project" value="UniProtKB-KW"/>
</dbReference>
<protein>
    <recommendedName>
        <fullName evidence="2">Non-homologous end joining protein Ku</fullName>
    </recommendedName>
</protein>
<comment type="function">
    <text evidence="2">With LigD forms a non-homologous end joining (NHEJ) DNA repair enzyme, which repairs dsDNA breaks with reduced fidelity. Binds linear dsDNA with 5'- and 3'- overhangs but not closed circular dsDNA nor ssDNA. Recruits and stimulates the ligase activity of LigD.</text>
</comment>
<feature type="region of interest" description="Disordered" evidence="3">
    <location>
        <begin position="256"/>
        <end position="307"/>
    </location>
</feature>
<dbReference type="HAMAP" id="MF_01875">
    <property type="entry name" value="Prokaryotic_Ku"/>
    <property type="match status" value="1"/>
</dbReference>
<keyword evidence="2" id="KW-0234">DNA repair</keyword>
<feature type="compositionally biased region" description="Low complexity" evidence="3">
    <location>
        <begin position="279"/>
        <end position="301"/>
    </location>
</feature>
<dbReference type="PANTHER" id="PTHR41251:SF1">
    <property type="entry name" value="NON-HOMOLOGOUS END JOINING PROTEIN KU"/>
    <property type="match status" value="1"/>
</dbReference>
<keyword evidence="6" id="KW-1185">Reference proteome</keyword>
<dbReference type="PIRSF" id="PIRSF006493">
    <property type="entry name" value="Prok_Ku"/>
    <property type="match status" value="1"/>
</dbReference>
<dbReference type="SMART" id="SM00559">
    <property type="entry name" value="Ku78"/>
    <property type="match status" value="1"/>
</dbReference>
<dbReference type="OrthoDB" id="9780854at2"/>
<organism evidence="5 6">
    <name type="scientific">Microvirga brassicacearum</name>
    <dbReference type="NCBI Taxonomy" id="2580413"/>
    <lineage>
        <taxon>Bacteria</taxon>
        <taxon>Pseudomonadati</taxon>
        <taxon>Pseudomonadota</taxon>
        <taxon>Alphaproteobacteria</taxon>
        <taxon>Hyphomicrobiales</taxon>
        <taxon>Methylobacteriaceae</taxon>
        <taxon>Microvirga</taxon>
    </lineage>
</organism>
<keyword evidence="2" id="KW-0227">DNA damage</keyword>
<dbReference type="AlphaFoldDB" id="A0A5N3P8U0"/>
<dbReference type="Proteomes" id="UP000325684">
    <property type="component" value="Unassembled WGS sequence"/>
</dbReference>
<dbReference type="GO" id="GO:0006303">
    <property type="term" value="P:double-strand break repair via nonhomologous end joining"/>
    <property type="evidence" value="ECO:0007669"/>
    <property type="project" value="UniProtKB-UniRule"/>
</dbReference>
<reference evidence="5 6" key="1">
    <citation type="journal article" date="2019" name="Microorganisms">
        <title>Genome Insights into the Novel Species Microvirga brassicacearum, a Rapeseed Endophyte with Biotechnological Potential.</title>
        <authorList>
            <person name="Jimenez-Gomez A."/>
            <person name="Saati-Santamaria Z."/>
            <person name="Igual J.M."/>
            <person name="Rivas R."/>
            <person name="Mateos P.F."/>
            <person name="Garcia-Fraile P."/>
        </authorList>
    </citation>
    <scope>NUCLEOTIDE SEQUENCE [LARGE SCALE GENOMIC DNA]</scope>
    <source>
        <strain evidence="5 6">CDVBN77</strain>
    </source>
</reference>
<dbReference type="EMBL" id="VCMV01000024">
    <property type="protein sequence ID" value="KAB0266152.1"/>
    <property type="molecule type" value="Genomic_DNA"/>
</dbReference>
<name>A0A5N3P8U0_9HYPH</name>
<evidence type="ECO:0000256" key="3">
    <source>
        <dbReference type="SAM" id="MobiDB-lite"/>
    </source>
</evidence>
<dbReference type="InterPro" id="IPR016194">
    <property type="entry name" value="SPOC-like_C_dom_sf"/>
</dbReference>
<evidence type="ECO:0000259" key="4">
    <source>
        <dbReference type="SMART" id="SM00559"/>
    </source>
</evidence>
<evidence type="ECO:0000313" key="6">
    <source>
        <dbReference type="Proteomes" id="UP000325684"/>
    </source>
</evidence>
<dbReference type="InterPro" id="IPR009187">
    <property type="entry name" value="Prok_Ku"/>
</dbReference>
<dbReference type="Pfam" id="PF02735">
    <property type="entry name" value="Ku"/>
    <property type="match status" value="1"/>
</dbReference>
<comment type="caution">
    <text evidence="5">The sequence shown here is derived from an EMBL/GenBank/DDBJ whole genome shotgun (WGS) entry which is preliminary data.</text>
</comment>
<dbReference type="GO" id="GO:0003690">
    <property type="term" value="F:double-stranded DNA binding"/>
    <property type="evidence" value="ECO:0007669"/>
    <property type="project" value="UniProtKB-UniRule"/>
</dbReference>
<dbReference type="PANTHER" id="PTHR41251">
    <property type="entry name" value="NON-HOMOLOGOUS END JOINING PROTEIN KU"/>
    <property type="match status" value="1"/>
</dbReference>
<evidence type="ECO:0000256" key="2">
    <source>
        <dbReference type="HAMAP-Rule" id="MF_01875"/>
    </source>
</evidence>
<sequence length="307" mass="33386">MAPRANWKGFLKVGELSCPVALYTAASSSDRIAFHTLNRESGHRVKRQFVDPETGDAVPADQQVKGYEIAKGEYVVLEPEEVAAAIPESDKTLDVEAFVDCREIDDIYFDRPYYLTPSSPAAQEAFALIREGMRAKQVAALARAVLFRRVRTLLVRVHGDGLIATTLNFDYEIRSSQDAFEEIPDRKIEGEMLDLANHIITTKRGTFDPSKFEDRYESALSDLVKAKMEGKPFAPRKAPAAGNVVNLLDALRKSAGVEAKSGQKAGSKTTARGGRKPASAKGKSATAAKKAAAKRGAASATQRRKAS</sequence>
<dbReference type="CDD" id="cd00789">
    <property type="entry name" value="KU_like"/>
    <property type="match status" value="1"/>
</dbReference>
<accession>A0A5N3P8U0</accession>
<feature type="domain" description="Ku" evidence="4">
    <location>
        <begin position="55"/>
        <end position="185"/>
    </location>
</feature>
<dbReference type="Gene3D" id="2.40.290.10">
    <property type="match status" value="1"/>
</dbReference>